<accession>A0A2D4LRE5</accession>
<name>A0A2D4LRE5_9SAUR</name>
<sequence length="125" mass="14524">MKWEREYLLLRLGHGCEDVLFVIQDKSQYIESKLNGLNNVTANVPHITDSNTFGHNWLFLTFWRPDFGWLKMLFIEIFVIIIIGIISCICVKSLTLCKLCSRCCKAEKAVKSGNTFRKQEYDDAK</sequence>
<proteinExistence type="predicted"/>
<dbReference type="AlphaFoldDB" id="A0A2D4LRE5"/>
<organism evidence="2">
    <name type="scientific">Micrurus spixii</name>
    <name type="common">Amazon coral snake</name>
    <dbReference type="NCBI Taxonomy" id="129469"/>
    <lineage>
        <taxon>Eukaryota</taxon>
        <taxon>Metazoa</taxon>
        <taxon>Chordata</taxon>
        <taxon>Craniata</taxon>
        <taxon>Vertebrata</taxon>
        <taxon>Euteleostomi</taxon>
        <taxon>Lepidosauria</taxon>
        <taxon>Squamata</taxon>
        <taxon>Bifurcata</taxon>
        <taxon>Unidentata</taxon>
        <taxon>Episquamata</taxon>
        <taxon>Toxicofera</taxon>
        <taxon>Serpentes</taxon>
        <taxon>Colubroidea</taxon>
        <taxon>Elapidae</taxon>
        <taxon>Elapinae</taxon>
        <taxon>Micrurus</taxon>
    </lineage>
</organism>
<keyword evidence="1" id="KW-1133">Transmembrane helix</keyword>
<evidence type="ECO:0000313" key="2">
    <source>
        <dbReference type="EMBL" id="LAB23645.1"/>
    </source>
</evidence>
<dbReference type="EMBL" id="IACM01035374">
    <property type="protein sequence ID" value="LAB23645.1"/>
    <property type="molecule type" value="Transcribed_RNA"/>
</dbReference>
<keyword evidence="1" id="KW-0812">Transmembrane</keyword>
<keyword evidence="1" id="KW-0472">Membrane</keyword>
<reference evidence="2" key="2">
    <citation type="submission" date="2017-11" db="EMBL/GenBank/DDBJ databases">
        <title>Coralsnake Venomics: Analyses of Venom Gland Transcriptomes and Proteomes of Six Brazilian Taxa.</title>
        <authorList>
            <person name="Aird S.D."/>
            <person name="Jorge da Silva N."/>
            <person name="Qiu L."/>
            <person name="Villar-Briones A."/>
            <person name="Aparecida-Saddi V."/>
            <person name="Campos-Telles M.P."/>
            <person name="Grau M."/>
            <person name="Mikheyev A.S."/>
        </authorList>
    </citation>
    <scope>NUCLEOTIDE SEQUENCE</scope>
    <source>
        <tissue evidence="2">Venom_gland</tissue>
    </source>
</reference>
<reference evidence="2" key="1">
    <citation type="submission" date="2017-07" db="EMBL/GenBank/DDBJ databases">
        <authorList>
            <person name="Mikheyev A."/>
            <person name="Grau M."/>
        </authorList>
    </citation>
    <scope>NUCLEOTIDE SEQUENCE</scope>
    <source>
        <tissue evidence="2">Venom_gland</tissue>
    </source>
</reference>
<feature type="transmembrane region" description="Helical" evidence="1">
    <location>
        <begin position="73"/>
        <end position="94"/>
    </location>
</feature>
<protein>
    <submittedName>
        <fullName evidence="2">Uncharacterized protein</fullName>
    </submittedName>
</protein>
<evidence type="ECO:0000256" key="1">
    <source>
        <dbReference type="SAM" id="Phobius"/>
    </source>
</evidence>